<evidence type="ECO:0000259" key="3">
    <source>
        <dbReference type="PROSITE" id="PS50109"/>
    </source>
</evidence>
<dbReference type="InterPro" id="IPR036890">
    <property type="entry name" value="HATPase_C_sf"/>
</dbReference>
<dbReference type="InterPro" id="IPR036097">
    <property type="entry name" value="HisK_dim/P_sf"/>
</dbReference>
<evidence type="ECO:0000256" key="1">
    <source>
        <dbReference type="ARBA" id="ARBA00000085"/>
    </source>
</evidence>
<dbReference type="InterPro" id="IPR003594">
    <property type="entry name" value="HATPase_dom"/>
</dbReference>
<dbReference type="Pfam" id="PF02518">
    <property type="entry name" value="HATPase_c"/>
    <property type="match status" value="1"/>
</dbReference>
<reference evidence="4 5" key="1">
    <citation type="submission" date="2019-10" db="EMBL/GenBank/DDBJ databases">
        <title>Two novel species isolated from a subtropical stream in China.</title>
        <authorList>
            <person name="Lu H."/>
        </authorList>
    </citation>
    <scope>NUCLEOTIDE SEQUENCE [LARGE SCALE GENOMIC DNA]</scope>
    <source>
        <strain evidence="4 5">FT29W</strain>
    </source>
</reference>
<dbReference type="EC" id="2.7.13.3" evidence="2"/>
<evidence type="ECO:0000256" key="2">
    <source>
        <dbReference type="ARBA" id="ARBA00012438"/>
    </source>
</evidence>
<dbReference type="SUPFAM" id="SSF47384">
    <property type="entry name" value="Homodimeric domain of signal transducing histidine kinase"/>
    <property type="match status" value="1"/>
</dbReference>
<dbReference type="GO" id="GO:0000155">
    <property type="term" value="F:phosphorelay sensor kinase activity"/>
    <property type="evidence" value="ECO:0007669"/>
    <property type="project" value="InterPro"/>
</dbReference>
<dbReference type="SMART" id="SM00387">
    <property type="entry name" value="HATPase_c"/>
    <property type="match status" value="1"/>
</dbReference>
<proteinExistence type="predicted"/>
<name>A0A6A7NBD4_9BURK</name>
<protein>
    <recommendedName>
        <fullName evidence="2">histidine kinase</fullName>
        <ecNumber evidence="2">2.7.13.3</ecNumber>
    </recommendedName>
</protein>
<dbReference type="SUPFAM" id="SSF55874">
    <property type="entry name" value="ATPase domain of HSP90 chaperone/DNA topoisomerase II/histidine kinase"/>
    <property type="match status" value="1"/>
</dbReference>
<dbReference type="SUPFAM" id="SSF48452">
    <property type="entry name" value="TPR-like"/>
    <property type="match status" value="2"/>
</dbReference>
<dbReference type="InterPro" id="IPR029016">
    <property type="entry name" value="GAF-like_dom_sf"/>
</dbReference>
<dbReference type="InterPro" id="IPR005467">
    <property type="entry name" value="His_kinase_dom"/>
</dbReference>
<evidence type="ECO:0000313" key="5">
    <source>
        <dbReference type="Proteomes" id="UP000440498"/>
    </source>
</evidence>
<dbReference type="Proteomes" id="UP000440498">
    <property type="component" value="Unassembled WGS sequence"/>
</dbReference>
<dbReference type="Pfam" id="PF13492">
    <property type="entry name" value="GAF_3"/>
    <property type="match status" value="1"/>
</dbReference>
<dbReference type="PRINTS" id="PR00344">
    <property type="entry name" value="BCTRLSENSOR"/>
</dbReference>
<dbReference type="PANTHER" id="PTHR43065:SF42">
    <property type="entry name" value="TWO-COMPONENT SENSOR PPRA"/>
    <property type="match status" value="1"/>
</dbReference>
<dbReference type="InterPro" id="IPR003018">
    <property type="entry name" value="GAF"/>
</dbReference>
<dbReference type="InterPro" id="IPR004358">
    <property type="entry name" value="Sig_transdc_His_kin-like_C"/>
</dbReference>
<dbReference type="InterPro" id="IPR011990">
    <property type="entry name" value="TPR-like_helical_dom_sf"/>
</dbReference>
<dbReference type="PROSITE" id="PS50109">
    <property type="entry name" value="HIS_KIN"/>
    <property type="match status" value="1"/>
</dbReference>
<dbReference type="SUPFAM" id="SSF55781">
    <property type="entry name" value="GAF domain-like"/>
    <property type="match status" value="1"/>
</dbReference>
<dbReference type="Gene3D" id="3.30.565.10">
    <property type="entry name" value="Histidine kinase-like ATPase, C-terminal domain"/>
    <property type="match status" value="1"/>
</dbReference>
<sequence length="944" mass="103291">MDMFAVDDEVAQWETALLPLRGPARLPVLVPLAWHLRQRDTVRAVALATEGRQLLPATALSQDDMRLVSARLLLVQAESTWLSGQLDDAAILAEQAYDQLCHLDDHQGCADAHWLRAWIAIDRGDHTTGDSELELMAAAARRVGDEQRADIAEAAIARWAVLQDLPTAERRWGQRFAAGQAPQHPGVAAWVYDFFGLAASQHSDHGTAARHYIHCYETALETGQIRVAVTAAINIGLNFTILNDHHSALEWMQSALDLARPTGWPRSIGACLMHTAETMRRLGRLDATRELLHEALQIMAPLPGARSYAHALSYLGDLALDQADYNGALNAFHRMQVRADALRQADFQSIARRGQAHALCFLDRPQEALEMAVRAVDLAAEQANRYNHVAGLRVLAVIHERHTLPPPPGMTQQNATLHYLHQALEVASAIDGYTLPGDLHDALGREHARMGDYASAYAAAQAAAAARQKTHSQEATNRAIAMQVHHQTEHARAEGFHHRELAASEARRAEVLQQTSATLERLSAIGQEITTHLDAAAVFQVLNRHVQGLLPANTFAIYLCDPGGETVSRAFGIENGHALPTNTIAVDNPRANSARCVRERREIYVEEAGPDDIFLSPGTQLMVSALYVPLAVGERALGVMTVQAMHARAYGERERLIFRTLCAYGAIALDNAEAYRQLKDAQTQLVSQEKLAALGSLMAGVAHELNTPIGNSLLIASTLMQKTEELETQINGPGLRRSELANYMSDARKAHELVMRGLTSAADLVNSFKQVAVDRTTEQRREFNLQQVSHEVIATMMNRIRAANHRIEIDVPELISMDSYPGPFGQVIANFINNALLHAFARDRSGSMWLHASTPAEGRVLVSFRDNGGGIAPEHMSRIFDPFFTTKLGQGGSGLGLSISYNIVTSLLGGQISVQSTRDGTTFTLDLPLTAPQHQTAAAAQIYT</sequence>
<evidence type="ECO:0000313" key="4">
    <source>
        <dbReference type="EMBL" id="MQA42425.1"/>
    </source>
</evidence>
<feature type="domain" description="Histidine kinase" evidence="3">
    <location>
        <begin position="700"/>
        <end position="931"/>
    </location>
</feature>
<dbReference type="PANTHER" id="PTHR43065">
    <property type="entry name" value="SENSOR HISTIDINE KINASE"/>
    <property type="match status" value="1"/>
</dbReference>
<dbReference type="EMBL" id="WHUG01000020">
    <property type="protein sequence ID" value="MQA42425.1"/>
    <property type="molecule type" value="Genomic_DNA"/>
</dbReference>
<comment type="caution">
    <text evidence="4">The sequence shown here is derived from an EMBL/GenBank/DDBJ whole genome shotgun (WGS) entry which is preliminary data.</text>
</comment>
<dbReference type="Gene3D" id="3.30.450.40">
    <property type="match status" value="1"/>
</dbReference>
<dbReference type="AlphaFoldDB" id="A0A6A7NBD4"/>
<dbReference type="Gene3D" id="1.10.287.130">
    <property type="match status" value="1"/>
</dbReference>
<keyword evidence="5" id="KW-1185">Reference proteome</keyword>
<comment type="catalytic activity">
    <reaction evidence="1">
        <text>ATP + protein L-histidine = ADP + protein N-phospho-L-histidine.</text>
        <dbReference type="EC" id="2.7.13.3"/>
    </reaction>
</comment>
<organism evidence="4 5">
    <name type="scientific">Rugamonas aquatica</name>
    <dbReference type="NCBI Taxonomy" id="2743357"/>
    <lineage>
        <taxon>Bacteria</taxon>
        <taxon>Pseudomonadati</taxon>
        <taxon>Pseudomonadota</taxon>
        <taxon>Betaproteobacteria</taxon>
        <taxon>Burkholderiales</taxon>
        <taxon>Oxalobacteraceae</taxon>
        <taxon>Telluria group</taxon>
        <taxon>Rugamonas</taxon>
    </lineage>
</organism>
<dbReference type="SMART" id="SM00065">
    <property type="entry name" value="GAF"/>
    <property type="match status" value="1"/>
</dbReference>
<accession>A0A6A7NBD4</accession>
<gene>
    <name evidence="4" type="ORF">GEV02_30260</name>
</gene>
<dbReference type="RefSeq" id="WP_152841519.1">
    <property type="nucleotide sequence ID" value="NZ_WHUG01000020.1"/>
</dbReference>
<dbReference type="Gene3D" id="1.25.40.10">
    <property type="entry name" value="Tetratricopeptide repeat domain"/>
    <property type="match status" value="2"/>
</dbReference>